<dbReference type="InterPro" id="IPR001647">
    <property type="entry name" value="HTH_TetR"/>
</dbReference>
<dbReference type="AlphaFoldDB" id="A0A5C4LYL6"/>
<keyword evidence="5" id="KW-1185">Reference proteome</keyword>
<evidence type="ECO:0000256" key="1">
    <source>
        <dbReference type="ARBA" id="ARBA00023125"/>
    </source>
</evidence>
<dbReference type="RefSeq" id="WP_139099385.1">
    <property type="nucleotide sequence ID" value="NZ_VDFW01000028.1"/>
</dbReference>
<proteinExistence type="predicted"/>
<feature type="domain" description="HTH tetR-type" evidence="3">
    <location>
        <begin position="15"/>
        <end position="73"/>
    </location>
</feature>
<keyword evidence="1 2" id="KW-0238">DNA-binding</keyword>
<protein>
    <submittedName>
        <fullName evidence="4">TetR family transcriptional regulator</fullName>
    </submittedName>
</protein>
<evidence type="ECO:0000256" key="2">
    <source>
        <dbReference type="PROSITE-ProRule" id="PRU00335"/>
    </source>
</evidence>
<dbReference type="InterPro" id="IPR009057">
    <property type="entry name" value="Homeodomain-like_sf"/>
</dbReference>
<feature type="DNA-binding region" description="H-T-H motif" evidence="2">
    <location>
        <begin position="36"/>
        <end position="55"/>
    </location>
</feature>
<dbReference type="SUPFAM" id="SSF46689">
    <property type="entry name" value="Homeodomain-like"/>
    <property type="match status" value="1"/>
</dbReference>
<gene>
    <name evidence="4" type="ORF">FG385_25785</name>
</gene>
<dbReference type="Pfam" id="PF00440">
    <property type="entry name" value="TetR_N"/>
    <property type="match status" value="1"/>
</dbReference>
<dbReference type="EMBL" id="VDFW01000028">
    <property type="protein sequence ID" value="TNC22193.1"/>
    <property type="molecule type" value="Genomic_DNA"/>
</dbReference>
<dbReference type="GO" id="GO:0003677">
    <property type="term" value="F:DNA binding"/>
    <property type="evidence" value="ECO:0007669"/>
    <property type="project" value="UniProtKB-UniRule"/>
</dbReference>
<accession>A0A5C4LYL6</accession>
<name>A0A5C4LYL6_9PSEU</name>
<evidence type="ECO:0000313" key="4">
    <source>
        <dbReference type="EMBL" id="TNC22193.1"/>
    </source>
</evidence>
<evidence type="ECO:0000313" key="5">
    <source>
        <dbReference type="Proteomes" id="UP000305546"/>
    </source>
</evidence>
<dbReference type="PROSITE" id="PS50977">
    <property type="entry name" value="HTH_TETR_2"/>
    <property type="match status" value="1"/>
</dbReference>
<dbReference type="Gene3D" id="1.10.357.10">
    <property type="entry name" value="Tetracycline Repressor, domain 2"/>
    <property type="match status" value="1"/>
</dbReference>
<organism evidence="4 5">
    <name type="scientific">Amycolatopsis alkalitolerans</name>
    <dbReference type="NCBI Taxonomy" id="2547244"/>
    <lineage>
        <taxon>Bacteria</taxon>
        <taxon>Bacillati</taxon>
        <taxon>Actinomycetota</taxon>
        <taxon>Actinomycetes</taxon>
        <taxon>Pseudonocardiales</taxon>
        <taxon>Pseudonocardiaceae</taxon>
        <taxon>Amycolatopsis</taxon>
    </lineage>
</organism>
<dbReference type="OrthoDB" id="3217159at2"/>
<evidence type="ECO:0000259" key="3">
    <source>
        <dbReference type="PROSITE" id="PS50977"/>
    </source>
</evidence>
<reference evidence="4 5" key="1">
    <citation type="submission" date="2019-06" db="EMBL/GenBank/DDBJ databases">
        <title>Amycolatopsis alkalitolerans sp. nov., isolated from Gastrodia elata Blume.</title>
        <authorList>
            <person name="Narsing Rao M.P."/>
            <person name="Li W.J."/>
        </authorList>
    </citation>
    <scope>NUCLEOTIDE SEQUENCE [LARGE SCALE GENOMIC DNA]</scope>
    <source>
        <strain evidence="4 5">SYSUP0005</strain>
    </source>
</reference>
<comment type="caution">
    <text evidence="4">The sequence shown here is derived from an EMBL/GenBank/DDBJ whole genome shotgun (WGS) entry which is preliminary data.</text>
</comment>
<sequence>MPVPYESTGRTRQKQRTRDALVEAARSLLEGGQTPAVEQAADAAGISRTTAYRYFPNQRQLLLAAIPDIDRPSLLGEEAPDEAGARLDLVIAGQVAILRRWEPQLRAALRLSLDQEPRTPRDARPVLRQGRAIAWIEDALAPLARTHPALDRRRLAVAIRAGCGIESWIWMVDIAAVSRKEAAALMRESAQALLAAALARHGE</sequence>
<dbReference type="Proteomes" id="UP000305546">
    <property type="component" value="Unassembled WGS sequence"/>
</dbReference>